<comment type="caution">
    <text evidence="1">The sequence shown here is derived from an EMBL/GenBank/DDBJ whole genome shotgun (WGS) entry which is preliminary data.</text>
</comment>
<dbReference type="AlphaFoldDB" id="A0A392QCG1"/>
<dbReference type="PANTHER" id="PTHR33240:SF15">
    <property type="entry name" value="GAG-PRO-LIKE PROTEIN"/>
    <property type="match status" value="1"/>
</dbReference>
<reference evidence="1 2" key="1">
    <citation type="journal article" date="2018" name="Front. Plant Sci.">
        <title>Red Clover (Trifolium pratense) and Zigzag Clover (T. medium) - A Picture of Genomic Similarities and Differences.</title>
        <authorList>
            <person name="Dluhosova J."/>
            <person name="Istvanek J."/>
            <person name="Nedelnik J."/>
            <person name="Repkova J."/>
        </authorList>
    </citation>
    <scope>NUCLEOTIDE SEQUENCE [LARGE SCALE GENOMIC DNA]</scope>
    <source>
        <strain evidence="2">cv. 10/8</strain>
        <tissue evidence="1">Leaf</tissue>
    </source>
</reference>
<dbReference type="CDD" id="cd00303">
    <property type="entry name" value="retropepsin_like"/>
    <property type="match status" value="1"/>
</dbReference>
<dbReference type="EMBL" id="LXQA010127062">
    <property type="protein sequence ID" value="MCI21838.1"/>
    <property type="molecule type" value="Genomic_DNA"/>
</dbReference>
<evidence type="ECO:0000313" key="2">
    <source>
        <dbReference type="Proteomes" id="UP000265520"/>
    </source>
</evidence>
<dbReference type="Proteomes" id="UP000265520">
    <property type="component" value="Unassembled WGS sequence"/>
</dbReference>
<accession>A0A392QCG1</accession>
<dbReference type="InterPro" id="IPR021109">
    <property type="entry name" value="Peptidase_aspartic_dom_sf"/>
</dbReference>
<feature type="non-terminal residue" evidence="1">
    <location>
        <position position="191"/>
    </location>
</feature>
<dbReference type="Gene3D" id="2.40.70.10">
    <property type="entry name" value="Acid Proteases"/>
    <property type="match status" value="1"/>
</dbReference>
<proteinExistence type="predicted"/>
<evidence type="ECO:0000313" key="1">
    <source>
        <dbReference type="EMBL" id="MCI21838.1"/>
    </source>
</evidence>
<dbReference type="PANTHER" id="PTHR33240">
    <property type="entry name" value="OS08G0508500 PROTEIN"/>
    <property type="match status" value="1"/>
</dbReference>
<protein>
    <submittedName>
        <fullName evidence="1">Uncharacterized protein</fullName>
    </submittedName>
</protein>
<keyword evidence="2" id="KW-1185">Reference proteome</keyword>
<sequence>MKADDFLDSEPDLDIIVNLVSILPVEYDVWSEVTDGEDEFDSNELSLYKPMCYYVMNNGCLEEQMTTFEKPGEEIKNHLKPLFIQAKVNDVGVNKVLIDGGAAINLMPEFLLRKIGKLPSDLYPHNIVLSNYEGETGFSLGAIQVEVAVGSTVRSTLFLVVASKANYNLLQGREWIHGVGAVPSTLHQRLS</sequence>
<name>A0A392QCG1_9FABA</name>
<dbReference type="SUPFAM" id="SSF50630">
    <property type="entry name" value="Acid proteases"/>
    <property type="match status" value="1"/>
</dbReference>
<organism evidence="1 2">
    <name type="scientific">Trifolium medium</name>
    <dbReference type="NCBI Taxonomy" id="97028"/>
    <lineage>
        <taxon>Eukaryota</taxon>
        <taxon>Viridiplantae</taxon>
        <taxon>Streptophyta</taxon>
        <taxon>Embryophyta</taxon>
        <taxon>Tracheophyta</taxon>
        <taxon>Spermatophyta</taxon>
        <taxon>Magnoliopsida</taxon>
        <taxon>eudicotyledons</taxon>
        <taxon>Gunneridae</taxon>
        <taxon>Pentapetalae</taxon>
        <taxon>rosids</taxon>
        <taxon>fabids</taxon>
        <taxon>Fabales</taxon>
        <taxon>Fabaceae</taxon>
        <taxon>Papilionoideae</taxon>
        <taxon>50 kb inversion clade</taxon>
        <taxon>NPAAA clade</taxon>
        <taxon>Hologalegina</taxon>
        <taxon>IRL clade</taxon>
        <taxon>Trifolieae</taxon>
        <taxon>Trifolium</taxon>
    </lineage>
</organism>